<dbReference type="GO" id="GO:0006281">
    <property type="term" value="P:DNA repair"/>
    <property type="evidence" value="ECO:0007669"/>
    <property type="project" value="UniProtKB-UniRule"/>
</dbReference>
<proteinExistence type="inferred from homology"/>
<protein>
    <recommendedName>
        <fullName evidence="2 3">Single-stranded DNA-binding protein</fullName>
        <shortName evidence="2">SSB</shortName>
    </recommendedName>
</protein>
<reference evidence="4 5" key="1">
    <citation type="submission" date="2017-04" db="EMBL/GenBank/DDBJ databases">
        <authorList>
            <person name="Afonso C.L."/>
            <person name="Miller P.J."/>
            <person name="Scott M.A."/>
            <person name="Spackman E."/>
            <person name="Goraichik I."/>
            <person name="Dimitrov K.M."/>
            <person name="Suarez D.L."/>
            <person name="Swayne D.E."/>
        </authorList>
    </citation>
    <scope>NUCLEOTIDE SEQUENCE [LARGE SCALE GENOMIC DNA]</scope>
    <source>
        <strain evidence="4 5">ToBE</strain>
    </source>
</reference>
<dbReference type="PANTHER" id="PTHR10302">
    <property type="entry name" value="SINGLE-STRANDED DNA-BINDING PROTEIN"/>
    <property type="match status" value="1"/>
</dbReference>
<keyword evidence="2" id="KW-0233">DNA recombination</keyword>
<keyword evidence="1 2" id="KW-0238">DNA-binding</keyword>
<comment type="subunit">
    <text evidence="2">Homotetramer.</text>
</comment>
<evidence type="ECO:0000313" key="4">
    <source>
        <dbReference type="EMBL" id="SMC00028.1"/>
    </source>
</evidence>
<evidence type="ECO:0000313" key="5">
    <source>
        <dbReference type="Proteomes" id="UP000192569"/>
    </source>
</evidence>
<dbReference type="PANTHER" id="PTHR10302:SF27">
    <property type="entry name" value="SINGLE-STRANDED DNA-BINDING PROTEIN"/>
    <property type="match status" value="1"/>
</dbReference>
<evidence type="ECO:0000256" key="3">
    <source>
        <dbReference type="PIRNR" id="PIRNR002070"/>
    </source>
</evidence>
<feature type="short sequence motif" description="Important for interaction with partner proteins" evidence="2">
    <location>
        <begin position="135"/>
        <end position="140"/>
    </location>
</feature>
<dbReference type="HAMAP" id="MF_00984">
    <property type="entry name" value="SSB"/>
    <property type="match status" value="1"/>
</dbReference>
<evidence type="ECO:0000256" key="2">
    <source>
        <dbReference type="HAMAP-Rule" id="MF_00984"/>
    </source>
</evidence>
<dbReference type="Pfam" id="PF00436">
    <property type="entry name" value="SSB"/>
    <property type="match status" value="1"/>
</dbReference>
<comment type="function">
    <text evidence="2">Plays an important role in DNA replication, recombination and repair. Binds to ssDNA and to an array of partner proteins to recruit them to their sites of action during DNA metabolism.</text>
</comment>
<dbReference type="NCBIfam" id="TIGR00621">
    <property type="entry name" value="ssb"/>
    <property type="match status" value="1"/>
</dbReference>
<dbReference type="GO" id="GO:0006260">
    <property type="term" value="P:DNA replication"/>
    <property type="evidence" value="ECO:0007669"/>
    <property type="project" value="UniProtKB-UniRule"/>
</dbReference>
<dbReference type="PROSITE" id="PS50935">
    <property type="entry name" value="SSB"/>
    <property type="match status" value="1"/>
</dbReference>
<sequence>MLNRVILIGRLVRDPELRYTPNGVAVANFTLAVDRPYVNQQGERETDFIRISLWRRLAETCASHLGKGRLVAVEGRLQVRTYETSDGQRRQVTEVVADDVRFLDWPKDRAASTGVEEIGDFPDLSDLGTEVELGEDDLPF</sequence>
<dbReference type="Gene3D" id="2.40.50.140">
    <property type="entry name" value="Nucleic acid-binding proteins"/>
    <property type="match status" value="1"/>
</dbReference>
<dbReference type="GO" id="GO:0009295">
    <property type="term" value="C:nucleoid"/>
    <property type="evidence" value="ECO:0007669"/>
    <property type="project" value="TreeGrafter"/>
</dbReference>
<dbReference type="GO" id="GO:0006310">
    <property type="term" value="P:DNA recombination"/>
    <property type="evidence" value="ECO:0007669"/>
    <property type="project" value="UniProtKB-UniRule"/>
</dbReference>
<dbReference type="InterPro" id="IPR000424">
    <property type="entry name" value="Primosome_PriB/ssb"/>
</dbReference>
<gene>
    <name evidence="4" type="ORF">SAMN00808754_3224</name>
</gene>
<dbReference type="OrthoDB" id="9809878at2"/>
<dbReference type="GO" id="GO:0003697">
    <property type="term" value="F:single-stranded DNA binding"/>
    <property type="evidence" value="ECO:0007669"/>
    <property type="project" value="UniProtKB-UniRule"/>
</dbReference>
<keyword evidence="5" id="KW-1185">Reference proteome</keyword>
<dbReference type="EMBL" id="LT838272">
    <property type="protein sequence ID" value="SMC00028.1"/>
    <property type="molecule type" value="Genomic_DNA"/>
</dbReference>
<organism evidence="4 5">
    <name type="scientific">Thermanaeromonas toyohensis ToBE</name>
    <dbReference type="NCBI Taxonomy" id="698762"/>
    <lineage>
        <taxon>Bacteria</taxon>
        <taxon>Bacillati</taxon>
        <taxon>Bacillota</taxon>
        <taxon>Clostridia</taxon>
        <taxon>Neomoorellales</taxon>
        <taxon>Neomoorellaceae</taxon>
        <taxon>Thermanaeromonas</taxon>
    </lineage>
</organism>
<evidence type="ECO:0000256" key="1">
    <source>
        <dbReference type="ARBA" id="ARBA00023125"/>
    </source>
</evidence>
<dbReference type="Proteomes" id="UP000192569">
    <property type="component" value="Chromosome I"/>
</dbReference>
<keyword evidence="2" id="KW-0227">DNA damage</keyword>
<dbReference type="PIRSF" id="PIRSF002070">
    <property type="entry name" value="SSB"/>
    <property type="match status" value="1"/>
</dbReference>
<dbReference type="AlphaFoldDB" id="A0A1W1W330"/>
<dbReference type="RefSeq" id="WP_084666865.1">
    <property type="nucleotide sequence ID" value="NZ_LT838272.1"/>
</dbReference>
<name>A0A1W1W330_9FIRM</name>
<dbReference type="STRING" id="698762.SAMN00808754_3224"/>
<keyword evidence="2" id="KW-0234">DNA repair</keyword>
<dbReference type="CDD" id="cd04496">
    <property type="entry name" value="SSB_OBF"/>
    <property type="match status" value="1"/>
</dbReference>
<dbReference type="InterPro" id="IPR011344">
    <property type="entry name" value="ssDNA-bd"/>
</dbReference>
<keyword evidence="2" id="KW-0235">DNA replication</keyword>
<accession>A0A1W1W330</accession>
<dbReference type="SUPFAM" id="SSF50249">
    <property type="entry name" value="Nucleic acid-binding proteins"/>
    <property type="match status" value="1"/>
</dbReference>
<dbReference type="InterPro" id="IPR012340">
    <property type="entry name" value="NA-bd_OB-fold"/>
</dbReference>
<comment type="caution">
    <text evidence="2">Lacks conserved residue(s) required for the propagation of feature annotation.</text>
</comment>